<evidence type="ECO:0000313" key="1">
    <source>
        <dbReference type="EMBL" id="NHZ80514.1"/>
    </source>
</evidence>
<dbReference type="EMBL" id="WHJG01000013">
    <property type="protein sequence ID" value="NHZ80514.1"/>
    <property type="molecule type" value="Genomic_DNA"/>
</dbReference>
<dbReference type="RefSeq" id="WP_167087636.1">
    <property type="nucleotide sequence ID" value="NZ_WHJG01000013.1"/>
</dbReference>
<dbReference type="Gene3D" id="1.20.5.2050">
    <property type="match status" value="2"/>
</dbReference>
<proteinExistence type="predicted"/>
<name>A0ABX0N5I4_9BURK</name>
<protein>
    <recommendedName>
        <fullName evidence="3">AP2 domain-containing protein</fullName>
    </recommendedName>
</protein>
<sequence length="266" mass="30022">MTKLYAISLYRRKRADGEWVQLGWIVMMRRRGNLIHRRLSVKEFGSMDTALQAAIEFRDQINRECVPLTKRELCATIRGTNTSGVPGVFRARDGVQEYWKAGLLTANGTKRTRQFSIKKYGEDVAFDLAIQARSQLLDMVSGFHVHHPDIKNETRALPATQCQVTRQPCRLAPDENPYARERECDVPGVGITNVKTTTANGTTYITRYWTSMVRDKAGLPKRRYFSVAKHGEDEAKRLAVEHQLRAARTTDNRGATPEATVGAVVA</sequence>
<keyword evidence="2" id="KW-1185">Reference proteome</keyword>
<gene>
    <name evidence="1" type="ORF">F2P44_14710</name>
</gene>
<evidence type="ECO:0000313" key="2">
    <source>
        <dbReference type="Proteomes" id="UP000621455"/>
    </source>
</evidence>
<accession>A0ABX0N5I4</accession>
<comment type="caution">
    <text evidence="1">The sequence shown here is derived from an EMBL/GenBank/DDBJ whole genome shotgun (WGS) entry which is preliminary data.</text>
</comment>
<dbReference type="Proteomes" id="UP000621455">
    <property type="component" value="Unassembled WGS sequence"/>
</dbReference>
<organism evidence="1 2">
    <name type="scientific">Massilia frigida</name>
    <dbReference type="NCBI Taxonomy" id="2609281"/>
    <lineage>
        <taxon>Bacteria</taxon>
        <taxon>Pseudomonadati</taxon>
        <taxon>Pseudomonadota</taxon>
        <taxon>Betaproteobacteria</taxon>
        <taxon>Burkholderiales</taxon>
        <taxon>Oxalobacteraceae</taxon>
        <taxon>Telluria group</taxon>
        <taxon>Massilia</taxon>
    </lineage>
</organism>
<evidence type="ECO:0008006" key="3">
    <source>
        <dbReference type="Google" id="ProtNLM"/>
    </source>
</evidence>
<reference evidence="1 2" key="1">
    <citation type="submission" date="2019-10" db="EMBL/GenBank/DDBJ databases">
        <title>Taxonomy of Antarctic Massilia spp.: description of Massilia rubra sp. nov., Massilia aquatica sp. nov., Massilia mucilaginosa sp. nov., Massilia frigida sp. nov. isolated from streams, lakes and regoliths.</title>
        <authorList>
            <person name="Holochova P."/>
            <person name="Sedlacek I."/>
            <person name="Kralova S."/>
            <person name="Maslanova I."/>
            <person name="Busse H.-J."/>
            <person name="Stankova E."/>
            <person name="Vrbovska V."/>
            <person name="Kovarovic V."/>
            <person name="Bartak M."/>
            <person name="Svec P."/>
            <person name="Pantucek R."/>
        </authorList>
    </citation>
    <scope>NUCLEOTIDE SEQUENCE [LARGE SCALE GENOMIC DNA]</scope>
    <source>
        <strain evidence="1 2">CCM 8695</strain>
    </source>
</reference>